<dbReference type="EMBL" id="JAASQJ010000002">
    <property type="protein sequence ID" value="NIJ52634.1"/>
    <property type="molecule type" value="Genomic_DNA"/>
</dbReference>
<keyword evidence="2" id="KW-1185">Reference proteome</keyword>
<evidence type="ECO:0000313" key="2">
    <source>
        <dbReference type="Proteomes" id="UP001179181"/>
    </source>
</evidence>
<evidence type="ECO:0000313" key="1">
    <source>
        <dbReference type="EMBL" id="NIJ52634.1"/>
    </source>
</evidence>
<evidence type="ECO:0008006" key="3">
    <source>
        <dbReference type="Google" id="ProtNLM"/>
    </source>
</evidence>
<dbReference type="InterPro" id="IPR007433">
    <property type="entry name" value="DUF481"/>
</dbReference>
<dbReference type="RefSeq" id="WP_167269225.1">
    <property type="nucleotide sequence ID" value="NZ_JAASQJ010000002.1"/>
</dbReference>
<protein>
    <recommendedName>
        <fullName evidence="3">DUF481 domain-containing protein</fullName>
    </recommendedName>
</protein>
<name>A0ABX0UKN1_9BACT</name>
<dbReference type="Pfam" id="PF04338">
    <property type="entry name" value="DUF481"/>
    <property type="match status" value="1"/>
</dbReference>
<reference evidence="1 2" key="1">
    <citation type="submission" date="2020-03" db="EMBL/GenBank/DDBJ databases">
        <title>Genomic Encyclopedia of Type Strains, Phase IV (KMG-IV): sequencing the most valuable type-strain genomes for metagenomic binning, comparative biology and taxonomic classification.</title>
        <authorList>
            <person name="Goeker M."/>
        </authorList>
    </citation>
    <scope>NUCLEOTIDE SEQUENCE [LARGE SCALE GENOMIC DNA]</scope>
    <source>
        <strain evidence="1 2">DSM 102865</strain>
    </source>
</reference>
<comment type="caution">
    <text evidence="1">The sequence shown here is derived from an EMBL/GenBank/DDBJ whole genome shotgun (WGS) entry which is preliminary data.</text>
</comment>
<sequence>MISIVLLSLSATKTSAQLNRKDTLAWQSKLSATGSFLDGNVARLSLVNRLEVAYADELWGMSSRNDYQYGTTKHVKTEDDFISYNFGYFKPQKKIYPYLMGIAETNYRRKIKLRYQLGPGISYTIPSKKGILARLSATGTYEYTRFGGTKFENLSDTLSKIITTARITGRLFGMQRIFENKMRLSYEFWWQQSVEDDRNFRIYNEEILEIPFNKNVSFRTGFRYSYENIRIRGLKPYDLFWTFGLTIGNF</sequence>
<gene>
    <name evidence="1" type="ORF">FHS68_001804</name>
</gene>
<proteinExistence type="predicted"/>
<accession>A0ABX0UKN1</accession>
<organism evidence="1 2">
    <name type="scientific">Dyadobacter arcticus</name>
    <dbReference type="NCBI Taxonomy" id="1078754"/>
    <lineage>
        <taxon>Bacteria</taxon>
        <taxon>Pseudomonadati</taxon>
        <taxon>Bacteroidota</taxon>
        <taxon>Cytophagia</taxon>
        <taxon>Cytophagales</taxon>
        <taxon>Spirosomataceae</taxon>
        <taxon>Dyadobacter</taxon>
    </lineage>
</organism>
<dbReference type="Proteomes" id="UP001179181">
    <property type="component" value="Unassembled WGS sequence"/>
</dbReference>